<sequence length="124" mass="13399">MIELKDLDHSAPFLAQLQGPDDGGPVTLVNTFLAPEGETDKVIDVWRQDSVIMKAQPGFVSAQLYRGIGDSRLLTNVAVWETLGSLRDAFLTEEFQSTLTLYPDGSVSHPVVMRAVAVPGVCVA</sequence>
<dbReference type="EMBL" id="LMWU01000055">
    <property type="protein sequence ID" value="KUN58938.1"/>
    <property type="molecule type" value="Genomic_DNA"/>
</dbReference>
<accession>A0A101RNR6</accession>
<name>A0A101RNR6_9ACTN</name>
<dbReference type="Pfam" id="PF03992">
    <property type="entry name" value="ABM"/>
    <property type="match status" value="1"/>
</dbReference>
<dbReference type="InterPro" id="IPR011008">
    <property type="entry name" value="Dimeric_a/b-barrel"/>
</dbReference>
<dbReference type="RefSeq" id="WP_059210699.1">
    <property type="nucleotide sequence ID" value="NZ_KQ948674.1"/>
</dbReference>
<reference evidence="2 3" key="1">
    <citation type="submission" date="2015-10" db="EMBL/GenBank/DDBJ databases">
        <title>Draft genome sequence of Streptomyces canus DSM 40017, type strain for the species Streptomyces canus.</title>
        <authorList>
            <person name="Ruckert C."/>
            <person name="Winkler A."/>
            <person name="Kalinowski J."/>
            <person name="Kampfer P."/>
            <person name="Glaeser S."/>
        </authorList>
    </citation>
    <scope>NUCLEOTIDE SEQUENCE [LARGE SCALE GENOMIC DNA]</scope>
    <source>
        <strain evidence="2 3">DSM 40017</strain>
    </source>
</reference>
<gene>
    <name evidence="2" type="ORF">AQJ46_42465</name>
</gene>
<dbReference type="Gene3D" id="3.30.70.100">
    <property type="match status" value="1"/>
</dbReference>
<dbReference type="AlphaFoldDB" id="A0A101RNR6"/>
<dbReference type="STRING" id="58343.AQJ46_42465"/>
<proteinExistence type="predicted"/>
<evidence type="ECO:0000313" key="3">
    <source>
        <dbReference type="Proteomes" id="UP000053669"/>
    </source>
</evidence>
<evidence type="ECO:0000259" key="1">
    <source>
        <dbReference type="Pfam" id="PF03992"/>
    </source>
</evidence>
<dbReference type="InterPro" id="IPR007138">
    <property type="entry name" value="ABM_dom"/>
</dbReference>
<organism evidence="2 3">
    <name type="scientific">Streptomyces canus</name>
    <dbReference type="NCBI Taxonomy" id="58343"/>
    <lineage>
        <taxon>Bacteria</taxon>
        <taxon>Bacillati</taxon>
        <taxon>Actinomycetota</taxon>
        <taxon>Actinomycetes</taxon>
        <taxon>Kitasatosporales</taxon>
        <taxon>Streptomycetaceae</taxon>
        <taxon>Streptomyces</taxon>
        <taxon>Streptomyces aurantiacus group</taxon>
    </lineage>
</organism>
<protein>
    <recommendedName>
        <fullName evidence="1">ABM domain-containing protein</fullName>
    </recommendedName>
</protein>
<dbReference type="Proteomes" id="UP000053669">
    <property type="component" value="Unassembled WGS sequence"/>
</dbReference>
<dbReference type="SUPFAM" id="SSF54909">
    <property type="entry name" value="Dimeric alpha+beta barrel"/>
    <property type="match status" value="1"/>
</dbReference>
<evidence type="ECO:0000313" key="2">
    <source>
        <dbReference type="EMBL" id="KUN58938.1"/>
    </source>
</evidence>
<comment type="caution">
    <text evidence="2">The sequence shown here is derived from an EMBL/GenBank/DDBJ whole genome shotgun (WGS) entry which is preliminary data.</text>
</comment>
<feature type="domain" description="ABM" evidence="1">
    <location>
        <begin position="25"/>
        <end position="97"/>
    </location>
</feature>